<dbReference type="Proteomes" id="UP000297654">
    <property type="component" value="Unassembled WGS sequence"/>
</dbReference>
<dbReference type="GO" id="GO:0005886">
    <property type="term" value="C:plasma membrane"/>
    <property type="evidence" value="ECO:0007669"/>
    <property type="project" value="UniProtKB-SubCell"/>
</dbReference>
<evidence type="ECO:0000313" key="8">
    <source>
        <dbReference type="EMBL" id="TFB91303.1"/>
    </source>
</evidence>
<feature type="compositionally biased region" description="Basic residues" evidence="6">
    <location>
        <begin position="1"/>
        <end position="11"/>
    </location>
</feature>
<dbReference type="PANTHER" id="PTHR42770">
    <property type="entry name" value="AMINO ACID TRANSPORTER-RELATED"/>
    <property type="match status" value="1"/>
</dbReference>
<dbReference type="Pfam" id="PF13520">
    <property type="entry name" value="AA_permease_2"/>
    <property type="match status" value="1"/>
</dbReference>
<dbReference type="OrthoDB" id="137613at2"/>
<feature type="transmembrane region" description="Helical" evidence="7">
    <location>
        <begin position="210"/>
        <end position="229"/>
    </location>
</feature>
<feature type="transmembrane region" description="Helical" evidence="7">
    <location>
        <begin position="250"/>
        <end position="269"/>
    </location>
</feature>
<dbReference type="RefSeq" id="WP_092112798.1">
    <property type="nucleotide sequence ID" value="NZ_FOCN01000036.1"/>
</dbReference>
<name>A0A1H8M2I9_9MICO</name>
<evidence type="ECO:0000256" key="4">
    <source>
        <dbReference type="ARBA" id="ARBA00022989"/>
    </source>
</evidence>
<gene>
    <name evidence="8" type="ORF">E3O10_06465</name>
</gene>
<evidence type="ECO:0000256" key="3">
    <source>
        <dbReference type="ARBA" id="ARBA00022692"/>
    </source>
</evidence>
<dbReference type="STRING" id="1424661.SAMN05216281_1362"/>
<evidence type="ECO:0000256" key="2">
    <source>
        <dbReference type="ARBA" id="ARBA00022475"/>
    </source>
</evidence>
<protein>
    <submittedName>
        <fullName evidence="8">APC family permease</fullName>
    </submittedName>
</protein>
<comment type="caution">
    <text evidence="8">The sequence shown here is derived from an EMBL/GenBank/DDBJ whole genome shotgun (WGS) entry which is preliminary data.</text>
</comment>
<dbReference type="AlphaFoldDB" id="A0A1H8M2I9"/>
<sequence length="554" mass="59930">MSRLGTTRKAKGSSPSQPGKLKANSLGLWDVVFMAVATSAPITVMSGNVPFAVGYGVGTGVPATYIWATVILSVFAVAYVTMARYVTSTAAFYGFISRGLGRVVGLGTGYMVTFGYMVFEASIIGIFAYFGHLAFLDQLGIDISWVVFAVGGLLLIAALTYFEISLAAKILAVLLATEIAILAVMAFGVLFNGGGPDGLMPETLNPINAFQPNGLALAAPGLAMFIAFWSWTGFESTVMYGEESKNPRKIIPIATLIAVTGVGIFYIFVSWMTVAGNGAEGSIALAQSANPLDMFFHPTDVFVGHGWVLVMQWLMMTGSFACAMAFHNAASRYLYSLGREGVLPVVLGKTHRKHGSPYIASYIQTGAAIVWILGFWFFQKDPYLDVFVLLAVLGTFSLLIVQTITMAAVFNYFRKNHPEEKVWRTKIAPIIGGVGMLGVVLMMAMNLDTAAGPAASSLLFKLIPYISAVLFLAGAGQALYLRKTNPVRYAAIGHAALALDDRIDLDLEREVALELALEHELEHDLEDLEDQQELQDLQDLQDLKDLKDMEELEK</sequence>
<feature type="transmembrane region" description="Helical" evidence="7">
    <location>
        <begin position="425"/>
        <end position="447"/>
    </location>
</feature>
<keyword evidence="4 7" id="KW-1133">Transmembrane helix</keyword>
<feature type="transmembrane region" description="Helical" evidence="7">
    <location>
        <begin position="64"/>
        <end position="82"/>
    </location>
</feature>
<keyword evidence="2" id="KW-1003">Cell membrane</keyword>
<evidence type="ECO:0000256" key="1">
    <source>
        <dbReference type="ARBA" id="ARBA00004651"/>
    </source>
</evidence>
<dbReference type="EMBL" id="SOFF01000023">
    <property type="protein sequence ID" value="TFB91303.1"/>
    <property type="molecule type" value="Genomic_DNA"/>
</dbReference>
<feature type="region of interest" description="Disordered" evidence="6">
    <location>
        <begin position="1"/>
        <end position="20"/>
    </location>
</feature>
<keyword evidence="9" id="KW-1185">Reference proteome</keyword>
<dbReference type="Gene3D" id="1.20.1740.10">
    <property type="entry name" value="Amino acid/polyamine transporter I"/>
    <property type="match status" value="1"/>
</dbReference>
<keyword evidence="3 7" id="KW-0812">Transmembrane</keyword>
<reference evidence="8 9" key="1">
    <citation type="submission" date="2019-03" db="EMBL/GenBank/DDBJ databases">
        <title>Genomics of glacier-inhabiting Cryobacterium strains.</title>
        <authorList>
            <person name="Liu Q."/>
            <person name="Xin Y.-H."/>
        </authorList>
    </citation>
    <scope>NUCLEOTIDE SEQUENCE [LARGE SCALE GENOMIC DNA]</scope>
    <source>
        <strain evidence="8 9">Hh15</strain>
    </source>
</reference>
<feature type="transmembrane region" description="Helical" evidence="7">
    <location>
        <begin position="143"/>
        <end position="164"/>
    </location>
</feature>
<proteinExistence type="predicted"/>
<feature type="transmembrane region" description="Helical" evidence="7">
    <location>
        <begin position="384"/>
        <end position="413"/>
    </location>
</feature>
<dbReference type="InterPro" id="IPR050367">
    <property type="entry name" value="APC_superfamily"/>
</dbReference>
<evidence type="ECO:0000256" key="7">
    <source>
        <dbReference type="SAM" id="Phobius"/>
    </source>
</evidence>
<evidence type="ECO:0000256" key="5">
    <source>
        <dbReference type="ARBA" id="ARBA00023136"/>
    </source>
</evidence>
<dbReference type="InterPro" id="IPR002293">
    <property type="entry name" value="AA/rel_permease1"/>
</dbReference>
<evidence type="ECO:0000256" key="6">
    <source>
        <dbReference type="SAM" id="MobiDB-lite"/>
    </source>
</evidence>
<feature type="transmembrane region" description="Helical" evidence="7">
    <location>
        <begin position="171"/>
        <end position="190"/>
    </location>
</feature>
<keyword evidence="5 7" id="KW-0472">Membrane</keyword>
<feature type="transmembrane region" description="Helical" evidence="7">
    <location>
        <begin position="359"/>
        <end position="378"/>
    </location>
</feature>
<dbReference type="GO" id="GO:0022857">
    <property type="term" value="F:transmembrane transporter activity"/>
    <property type="evidence" value="ECO:0007669"/>
    <property type="project" value="InterPro"/>
</dbReference>
<evidence type="ECO:0000313" key="9">
    <source>
        <dbReference type="Proteomes" id="UP000297654"/>
    </source>
</evidence>
<feature type="transmembrane region" description="Helical" evidence="7">
    <location>
        <begin position="462"/>
        <end position="481"/>
    </location>
</feature>
<dbReference type="PIRSF" id="PIRSF006060">
    <property type="entry name" value="AA_transporter"/>
    <property type="match status" value="1"/>
</dbReference>
<feature type="transmembrane region" description="Helical" evidence="7">
    <location>
        <begin position="103"/>
        <end position="131"/>
    </location>
</feature>
<feature type="transmembrane region" description="Helical" evidence="7">
    <location>
        <begin position="21"/>
        <end position="44"/>
    </location>
</feature>
<organism evidence="8 9">
    <name type="scientific">Cryobacterium luteum</name>
    <dbReference type="NCBI Taxonomy" id="1424661"/>
    <lineage>
        <taxon>Bacteria</taxon>
        <taxon>Bacillati</taxon>
        <taxon>Actinomycetota</taxon>
        <taxon>Actinomycetes</taxon>
        <taxon>Micrococcales</taxon>
        <taxon>Microbacteriaceae</taxon>
        <taxon>Cryobacterium</taxon>
    </lineage>
</organism>
<accession>A0A1H8M2I9</accession>
<dbReference type="PANTHER" id="PTHR42770:SF16">
    <property type="entry name" value="AMINO ACID PERMEASE"/>
    <property type="match status" value="1"/>
</dbReference>
<feature type="transmembrane region" description="Helical" evidence="7">
    <location>
        <begin position="302"/>
        <end position="326"/>
    </location>
</feature>
<comment type="subcellular location">
    <subcellularLocation>
        <location evidence="1">Cell membrane</location>
        <topology evidence="1">Multi-pass membrane protein</topology>
    </subcellularLocation>
</comment>